<comment type="catalytic activity">
    <reaction evidence="1 2">
        <text>Thiol-dependent hydrolysis of ester, thioester, amide, peptide and isopeptide bonds formed by the C-terminal Gly of ubiquitin (a 76-residue protein attached to proteins as an intracellular targeting signal).</text>
        <dbReference type="EC" id="3.4.19.12"/>
    </reaction>
</comment>
<dbReference type="GO" id="GO:0004843">
    <property type="term" value="F:cysteine-type deubiquitinase activity"/>
    <property type="evidence" value="ECO:0007669"/>
    <property type="project" value="UniProtKB-UniRule"/>
</dbReference>
<evidence type="ECO:0000256" key="2">
    <source>
        <dbReference type="RuleBase" id="RU366025"/>
    </source>
</evidence>
<dbReference type="Pfam" id="PF00443">
    <property type="entry name" value="UCH"/>
    <property type="match status" value="1"/>
</dbReference>
<dbReference type="PANTHER" id="PTHR21646">
    <property type="entry name" value="UBIQUITIN CARBOXYL-TERMINAL HYDROLASE"/>
    <property type="match status" value="1"/>
</dbReference>
<dbReference type="SUPFAM" id="SSF54001">
    <property type="entry name" value="Cysteine proteinases"/>
    <property type="match status" value="1"/>
</dbReference>
<feature type="domain" description="USP" evidence="4">
    <location>
        <begin position="273"/>
        <end position="625"/>
    </location>
</feature>
<dbReference type="EMBL" id="LSMT01000395">
    <property type="protein sequence ID" value="PFX18732.1"/>
    <property type="molecule type" value="Genomic_DNA"/>
</dbReference>
<feature type="region of interest" description="Disordered" evidence="3">
    <location>
        <begin position="246"/>
        <end position="271"/>
    </location>
</feature>
<keyword evidence="2" id="KW-0788">Thiol protease</keyword>
<feature type="region of interest" description="Disordered" evidence="3">
    <location>
        <begin position="158"/>
        <end position="227"/>
    </location>
</feature>
<dbReference type="InterPro" id="IPR038765">
    <property type="entry name" value="Papain-like_cys_pep_sf"/>
</dbReference>
<dbReference type="InterPro" id="IPR018200">
    <property type="entry name" value="USP_CS"/>
</dbReference>
<dbReference type="CDD" id="cd02674">
    <property type="entry name" value="Peptidase_C19R"/>
    <property type="match status" value="1"/>
</dbReference>
<protein>
    <recommendedName>
        <fullName evidence="2">Ubiquitin carboxyl-terminal hydrolase</fullName>
        <ecNumber evidence="2">3.4.19.12</ecNumber>
    </recommendedName>
</protein>
<sequence length="631" mass="70010">MDSTSKISHVSSGAVKNTSRPVGTAKHRSSFTPRALPKGPGPLPDKPSMNRASVKFVPQPSRNHASTSKGSNSLSSASQYDTSKKSYTSESPTTRRKVSDDSGYGSTSGKGRTGNYRYGGLSNGRKSKSLSCLGPNTDLSTPYSVDYYEDKYATRNWSTQRNKNSKPTLYESSISDSSRNCRSTTHADYKDPWGERTVALNGTGTKSGQSHSLEKSGSSKSTYNIFPTDTSRKSTITAVPGSDMRCARKSSFSSSNSSPSNSPTGRGSSDGLVGLRNLGNTCFMNSILQCLSHTQPFTEQLSKGSHLKTINSNSSMKGKLIQAFADLIKSMWKHGNGDAVSPHSFKTQIQRFAPRFMGYNQQDAQEFLHFLLEGLHDDLNRVKCKPKFTPCEFDDSLSHQQNAEKSWESYLSRDNSLVTDLFVGQLNSMLKCCTCGHTSVTFDPFWDLSLPIPRKSRHASSSPSWSVRRSSGGDYHEITLRDCILSFTKEEVLDGDERPTCENCKTKRKSTKKFSIHRFPPILVLHLKRFSGFSFRSKLQTNVEFPLNDLDLTEFAADNQEGRSVVYSLYAVSNHSGSTYGGHYMAYCKHPISRQWHCFNDSRVEGISRSRVPGAQAYILFYEKVDRKSSP</sequence>
<evidence type="ECO:0000313" key="6">
    <source>
        <dbReference type="Proteomes" id="UP000225706"/>
    </source>
</evidence>
<keyword evidence="2" id="KW-0833">Ubl conjugation pathway</keyword>
<feature type="compositionally biased region" description="Low complexity" evidence="3">
    <location>
        <begin position="172"/>
        <end position="183"/>
    </location>
</feature>
<dbReference type="GO" id="GO:0016579">
    <property type="term" value="P:protein deubiquitination"/>
    <property type="evidence" value="ECO:0007669"/>
    <property type="project" value="InterPro"/>
</dbReference>
<reference evidence="6" key="1">
    <citation type="journal article" date="2017" name="bioRxiv">
        <title>Comparative analysis of the genomes of Stylophora pistillata and Acropora digitifera provides evidence for extensive differences between species of corals.</title>
        <authorList>
            <person name="Voolstra C.R."/>
            <person name="Li Y."/>
            <person name="Liew Y.J."/>
            <person name="Baumgarten S."/>
            <person name="Zoccola D."/>
            <person name="Flot J.-F."/>
            <person name="Tambutte S."/>
            <person name="Allemand D."/>
            <person name="Aranda M."/>
        </authorList>
    </citation>
    <scope>NUCLEOTIDE SEQUENCE [LARGE SCALE GENOMIC DNA]</scope>
</reference>
<keyword evidence="2 5" id="KW-0378">Hydrolase</keyword>
<evidence type="ECO:0000256" key="3">
    <source>
        <dbReference type="SAM" id="MobiDB-lite"/>
    </source>
</evidence>
<dbReference type="PANTHER" id="PTHR21646:SF23">
    <property type="entry name" value="UBIQUITIN CARBOXYL-TERMINAL HYDROLASE USP2"/>
    <property type="match status" value="1"/>
</dbReference>
<evidence type="ECO:0000259" key="4">
    <source>
        <dbReference type="PROSITE" id="PS50235"/>
    </source>
</evidence>
<dbReference type="PROSITE" id="PS50235">
    <property type="entry name" value="USP_3"/>
    <property type="match status" value="1"/>
</dbReference>
<feature type="compositionally biased region" description="Basic and acidic residues" evidence="3">
    <location>
        <begin position="185"/>
        <end position="194"/>
    </location>
</feature>
<dbReference type="Proteomes" id="UP000225706">
    <property type="component" value="Unassembled WGS sequence"/>
</dbReference>
<feature type="compositionally biased region" description="Polar residues" evidence="3">
    <location>
        <begin position="1"/>
        <end position="21"/>
    </location>
</feature>
<proteinExistence type="inferred from homology"/>
<dbReference type="EC" id="3.4.19.12" evidence="2"/>
<dbReference type="InterPro" id="IPR028889">
    <property type="entry name" value="USP"/>
</dbReference>
<keyword evidence="6" id="KW-1185">Reference proteome</keyword>
<feature type="compositionally biased region" description="Low complexity" evidence="3">
    <location>
        <begin position="207"/>
        <end position="221"/>
    </location>
</feature>
<dbReference type="STRING" id="50429.A0A2B4RR66"/>
<accession>A0A2B4RR66</accession>
<feature type="compositionally biased region" description="Low complexity" evidence="3">
    <location>
        <begin position="250"/>
        <end position="269"/>
    </location>
</feature>
<dbReference type="InterPro" id="IPR050185">
    <property type="entry name" value="Ub_carboxyl-term_hydrolase"/>
</dbReference>
<comment type="caution">
    <text evidence="5">The sequence shown here is derived from an EMBL/GenBank/DDBJ whole genome shotgun (WGS) entry which is preliminary data.</text>
</comment>
<evidence type="ECO:0000313" key="5">
    <source>
        <dbReference type="EMBL" id="PFX18732.1"/>
    </source>
</evidence>
<organism evidence="5 6">
    <name type="scientific">Stylophora pistillata</name>
    <name type="common">Smooth cauliflower coral</name>
    <dbReference type="NCBI Taxonomy" id="50429"/>
    <lineage>
        <taxon>Eukaryota</taxon>
        <taxon>Metazoa</taxon>
        <taxon>Cnidaria</taxon>
        <taxon>Anthozoa</taxon>
        <taxon>Hexacorallia</taxon>
        <taxon>Scleractinia</taxon>
        <taxon>Astrocoeniina</taxon>
        <taxon>Pocilloporidae</taxon>
        <taxon>Stylophora</taxon>
    </lineage>
</organism>
<dbReference type="AlphaFoldDB" id="A0A2B4RR66"/>
<keyword evidence="2" id="KW-0645">Protease</keyword>
<evidence type="ECO:0000256" key="1">
    <source>
        <dbReference type="ARBA" id="ARBA00000707"/>
    </source>
</evidence>
<dbReference type="PROSITE" id="PS00972">
    <property type="entry name" value="USP_1"/>
    <property type="match status" value="1"/>
</dbReference>
<dbReference type="PROSITE" id="PS00973">
    <property type="entry name" value="USP_2"/>
    <property type="match status" value="1"/>
</dbReference>
<dbReference type="InterPro" id="IPR001394">
    <property type="entry name" value="Peptidase_C19_UCH"/>
</dbReference>
<dbReference type="FunFam" id="3.90.70.10:FF:000083">
    <property type="entry name" value="Uncharacterized protein, isoform B"/>
    <property type="match status" value="1"/>
</dbReference>
<comment type="similarity">
    <text evidence="2">Belongs to the peptidase C19 family.</text>
</comment>
<dbReference type="Gene3D" id="3.90.70.10">
    <property type="entry name" value="Cysteine proteinases"/>
    <property type="match status" value="1"/>
</dbReference>
<dbReference type="OrthoDB" id="265306at2759"/>
<name>A0A2B4RR66_STYPI</name>
<feature type="region of interest" description="Disordered" evidence="3">
    <location>
        <begin position="1"/>
        <end position="138"/>
    </location>
</feature>
<dbReference type="GO" id="GO:0006508">
    <property type="term" value="P:proteolysis"/>
    <property type="evidence" value="ECO:0007669"/>
    <property type="project" value="UniProtKB-KW"/>
</dbReference>
<feature type="compositionally biased region" description="Polar residues" evidence="3">
    <location>
        <begin position="158"/>
        <end position="171"/>
    </location>
</feature>
<gene>
    <name evidence="5" type="primary">USP2</name>
    <name evidence="5" type="ORF">AWC38_SpisGene16871</name>
</gene>
<feature type="compositionally biased region" description="Polar residues" evidence="3">
    <location>
        <begin position="60"/>
        <end position="92"/>
    </location>
</feature>